<dbReference type="EMBL" id="BDSP01000038">
    <property type="protein sequence ID" value="GAX11224.1"/>
    <property type="molecule type" value="Genomic_DNA"/>
</dbReference>
<dbReference type="PROSITE" id="PS51886">
    <property type="entry name" value="TLDC"/>
    <property type="match status" value="1"/>
</dbReference>
<evidence type="ECO:0000256" key="4">
    <source>
        <dbReference type="ARBA" id="ARBA00040604"/>
    </source>
</evidence>
<evidence type="ECO:0000256" key="2">
    <source>
        <dbReference type="ARBA" id="ARBA00009540"/>
    </source>
</evidence>
<reference evidence="7 8" key="1">
    <citation type="journal article" date="2015" name="Plant Cell">
        <title>Oil accumulation by the oleaginous diatom Fistulifera solaris as revealed by the genome and transcriptome.</title>
        <authorList>
            <person name="Tanaka T."/>
            <person name="Maeda Y."/>
            <person name="Veluchamy A."/>
            <person name="Tanaka M."/>
            <person name="Abida H."/>
            <person name="Marechal E."/>
            <person name="Bowler C."/>
            <person name="Muto M."/>
            <person name="Sunaga Y."/>
            <person name="Tanaka M."/>
            <person name="Yoshino T."/>
            <person name="Taniguchi T."/>
            <person name="Fukuda Y."/>
            <person name="Nemoto M."/>
            <person name="Matsumoto M."/>
            <person name="Wong P.S."/>
            <person name="Aburatani S."/>
            <person name="Fujibuchi W."/>
        </authorList>
    </citation>
    <scope>NUCLEOTIDE SEQUENCE [LARGE SCALE GENOMIC DNA]</scope>
    <source>
        <strain evidence="7 8">JPCC DA0580</strain>
    </source>
</reference>
<accession>A0A1Z5JB51</accession>
<dbReference type="Proteomes" id="UP000198406">
    <property type="component" value="Unassembled WGS sequence"/>
</dbReference>
<sequence>MSTATPPPPCPPPRPLNASAGCASEPMDDDSLRSSMTSRSSLRKALLERKTSLTGYELDFLEHLCDNGEEIEVQLAHETLMDSELFFEGLPFETKQQADDCTGAKEMQNLSSSLRSTGNESQMDGSQRRLEVLEERKRKFSLGHMFHAHNNGLAFSAQGSRRSISLRRSSVSSIGSRPEMYFSGATDAIFRGSGGSKGTQGSRRDYGRRVSWTAGALTATTGAAPSILRTPARHALRRMESDSSRKSVSFSRDVPMPKQSPFGGRVASTGSIRKSKFSSERSTSMPVIPHSFESSESSYTAPSLHHGRHISSASVQSASSIPSLHMANPLMSSATSLRSSGSTLSLHMANHIHSMPSDSFRSSFTGSEMLNNVEENFTDEKKTDTWSVPAKVEIFQQSDQGRQIESATKLLTHEDDSDRIARLVFMRRASSNKDKGEGIEVTDARLNSLISNGDNSVSASLRSSYSFDDTMSFGKIHSIFRQKLTRSLSDDNLNGIFLGGARKLVRESSTLRDMSQIDPDDDDSYNIDDEISLNYFDSWKVIEDEYENGYGGGGTLPFRILGTSGDDESSLPHVLSPPLMESLQAFLPQRVSGENFWMKYSLVRDGASLITFLQHARGATYSVLAIETIDGEVFGAFTTEPWRKNWNFFGGGESFLWRMRHTRKERSHSIIDQARMESEIEVFPFSGNNSCIQLCTHDRFAVGGGAGGSLEADASPTSPKNHEYGFGVSVNNDMLHGTSSHCTTFSSPPLCLAHTDGSLFEIMNMELWTLTPCMNVEEAQKLELGQLFLGKHGRVY</sequence>
<dbReference type="InterPro" id="IPR006571">
    <property type="entry name" value="TLDc_dom"/>
</dbReference>
<dbReference type="PANTHER" id="PTHR23354">
    <property type="entry name" value="NUCLEOLAR PROTEIN 7/ESTROGEN RECEPTOR COACTIVATOR-RELATED"/>
    <property type="match status" value="1"/>
</dbReference>
<feature type="compositionally biased region" description="Polar residues" evidence="5">
    <location>
        <begin position="292"/>
        <end position="301"/>
    </location>
</feature>
<dbReference type="InParanoid" id="A0A1Z5JB51"/>
<gene>
    <name evidence="7" type="ORF">FisN_34Hh057</name>
</gene>
<comment type="subcellular location">
    <subcellularLocation>
        <location evidence="1">Mitochondrion</location>
    </subcellularLocation>
</comment>
<dbReference type="SMART" id="SM00584">
    <property type="entry name" value="TLDc"/>
    <property type="match status" value="1"/>
</dbReference>
<protein>
    <recommendedName>
        <fullName evidence="4">Oxidation resistance protein 1</fullName>
    </recommendedName>
</protein>
<keyword evidence="3" id="KW-0496">Mitochondrion</keyword>
<dbReference type="Pfam" id="PF07534">
    <property type="entry name" value="TLD"/>
    <property type="match status" value="1"/>
</dbReference>
<comment type="similarity">
    <text evidence="2">Belongs to the OXR1 family.</text>
</comment>
<evidence type="ECO:0000256" key="5">
    <source>
        <dbReference type="SAM" id="MobiDB-lite"/>
    </source>
</evidence>
<organism evidence="7 8">
    <name type="scientific">Fistulifera solaris</name>
    <name type="common">Oleaginous diatom</name>
    <dbReference type="NCBI Taxonomy" id="1519565"/>
    <lineage>
        <taxon>Eukaryota</taxon>
        <taxon>Sar</taxon>
        <taxon>Stramenopiles</taxon>
        <taxon>Ochrophyta</taxon>
        <taxon>Bacillariophyta</taxon>
        <taxon>Bacillariophyceae</taxon>
        <taxon>Bacillariophycidae</taxon>
        <taxon>Naviculales</taxon>
        <taxon>Naviculaceae</taxon>
        <taxon>Fistulifera</taxon>
    </lineage>
</organism>
<comment type="caution">
    <text evidence="7">The sequence shown here is derived from an EMBL/GenBank/DDBJ whole genome shotgun (WGS) entry which is preliminary data.</text>
</comment>
<dbReference type="GO" id="GO:0005739">
    <property type="term" value="C:mitochondrion"/>
    <property type="evidence" value="ECO:0007669"/>
    <property type="project" value="UniProtKB-SubCell"/>
</dbReference>
<dbReference type="PANTHER" id="PTHR23354:SF62">
    <property type="entry name" value="MUSTARD, ISOFORM V"/>
    <property type="match status" value="1"/>
</dbReference>
<keyword evidence="8" id="KW-1185">Reference proteome</keyword>
<dbReference type="AlphaFoldDB" id="A0A1Z5JB51"/>
<feature type="domain" description="TLDc" evidence="6">
    <location>
        <begin position="573"/>
        <end position="771"/>
    </location>
</feature>
<evidence type="ECO:0000256" key="1">
    <source>
        <dbReference type="ARBA" id="ARBA00004173"/>
    </source>
</evidence>
<proteinExistence type="inferred from homology"/>
<evidence type="ECO:0000259" key="6">
    <source>
        <dbReference type="PROSITE" id="PS51886"/>
    </source>
</evidence>
<evidence type="ECO:0000313" key="8">
    <source>
        <dbReference type="Proteomes" id="UP000198406"/>
    </source>
</evidence>
<name>A0A1Z5JB51_FISSO</name>
<feature type="region of interest" description="Disordered" evidence="5">
    <location>
        <begin position="1"/>
        <end position="37"/>
    </location>
</feature>
<evidence type="ECO:0000313" key="7">
    <source>
        <dbReference type="EMBL" id="GAX11224.1"/>
    </source>
</evidence>
<dbReference type="OrthoDB" id="26679at2759"/>
<evidence type="ECO:0000256" key="3">
    <source>
        <dbReference type="ARBA" id="ARBA00023128"/>
    </source>
</evidence>
<feature type="region of interest" description="Disordered" evidence="5">
    <location>
        <begin position="232"/>
        <end position="305"/>
    </location>
</feature>
<feature type="compositionally biased region" description="Pro residues" evidence="5">
    <location>
        <begin position="1"/>
        <end position="15"/>
    </location>
</feature>